<dbReference type="Gene3D" id="2.40.10.120">
    <property type="match status" value="1"/>
</dbReference>
<evidence type="ECO:0000259" key="5">
    <source>
        <dbReference type="PROSITE" id="PS50006"/>
    </source>
</evidence>
<dbReference type="EMBL" id="JAFBED010000006">
    <property type="protein sequence ID" value="MBM7621253.1"/>
    <property type="molecule type" value="Genomic_DNA"/>
</dbReference>
<protein>
    <submittedName>
        <fullName evidence="6">S1-C subfamily serine protease</fullName>
    </submittedName>
</protein>
<dbReference type="GO" id="GO:0008233">
    <property type="term" value="F:peptidase activity"/>
    <property type="evidence" value="ECO:0007669"/>
    <property type="project" value="UniProtKB-KW"/>
</dbReference>
<dbReference type="PROSITE" id="PS50006">
    <property type="entry name" value="FHA_DOMAIN"/>
    <property type="match status" value="1"/>
</dbReference>
<dbReference type="Proteomes" id="UP000737402">
    <property type="component" value="Unassembled WGS sequence"/>
</dbReference>
<dbReference type="Gene3D" id="2.60.200.20">
    <property type="match status" value="1"/>
</dbReference>
<keyword evidence="3" id="KW-0720">Serine protease</keyword>
<organism evidence="6 7">
    <name type="scientific">Sutcliffiella tianshenii</name>
    <dbReference type="NCBI Taxonomy" id="1463404"/>
    <lineage>
        <taxon>Bacteria</taxon>
        <taxon>Bacillati</taxon>
        <taxon>Bacillota</taxon>
        <taxon>Bacilli</taxon>
        <taxon>Bacillales</taxon>
        <taxon>Bacillaceae</taxon>
        <taxon>Sutcliffiella</taxon>
    </lineage>
</organism>
<dbReference type="InterPro" id="IPR000253">
    <property type="entry name" value="FHA_dom"/>
</dbReference>
<keyword evidence="7" id="KW-1185">Reference proteome</keyword>
<feature type="transmembrane region" description="Helical" evidence="4">
    <location>
        <begin position="271"/>
        <end position="291"/>
    </location>
</feature>
<dbReference type="SMART" id="SM00240">
    <property type="entry name" value="FHA"/>
    <property type="match status" value="1"/>
</dbReference>
<dbReference type="PRINTS" id="PR00834">
    <property type="entry name" value="PROTEASES2C"/>
</dbReference>
<evidence type="ECO:0000313" key="6">
    <source>
        <dbReference type="EMBL" id="MBM7621253.1"/>
    </source>
</evidence>
<gene>
    <name evidence="6" type="ORF">JOC95_003126</name>
</gene>
<feature type="domain" description="FHA" evidence="5">
    <location>
        <begin position="360"/>
        <end position="412"/>
    </location>
</feature>
<dbReference type="InterPro" id="IPR008984">
    <property type="entry name" value="SMAD_FHA_dom_sf"/>
</dbReference>
<evidence type="ECO:0000256" key="1">
    <source>
        <dbReference type="ARBA" id="ARBA00022670"/>
    </source>
</evidence>
<evidence type="ECO:0000256" key="2">
    <source>
        <dbReference type="ARBA" id="ARBA00022801"/>
    </source>
</evidence>
<reference evidence="6 7" key="1">
    <citation type="submission" date="2021-01" db="EMBL/GenBank/DDBJ databases">
        <title>Genomic Encyclopedia of Type Strains, Phase IV (KMG-IV): sequencing the most valuable type-strain genomes for metagenomic binning, comparative biology and taxonomic classification.</title>
        <authorList>
            <person name="Goeker M."/>
        </authorList>
    </citation>
    <scope>NUCLEOTIDE SEQUENCE [LARGE SCALE GENOMIC DNA]</scope>
    <source>
        <strain evidence="6 7">DSM 25879</strain>
    </source>
</reference>
<comment type="caution">
    <text evidence="6">The sequence shown here is derived from an EMBL/GenBank/DDBJ whole genome shotgun (WGS) entry which is preliminary data.</text>
</comment>
<dbReference type="PANTHER" id="PTHR43343">
    <property type="entry name" value="PEPTIDASE S12"/>
    <property type="match status" value="1"/>
</dbReference>
<evidence type="ECO:0000313" key="7">
    <source>
        <dbReference type="Proteomes" id="UP000737402"/>
    </source>
</evidence>
<keyword evidence="2" id="KW-0378">Hydrolase</keyword>
<evidence type="ECO:0000256" key="3">
    <source>
        <dbReference type="ARBA" id="ARBA00022825"/>
    </source>
</evidence>
<keyword evidence="4" id="KW-1133">Transmembrane helix</keyword>
<dbReference type="CDD" id="cd00060">
    <property type="entry name" value="FHA"/>
    <property type="match status" value="1"/>
</dbReference>
<accession>A0ABS2P3R9</accession>
<dbReference type="Pfam" id="PF00498">
    <property type="entry name" value="FHA"/>
    <property type="match status" value="1"/>
</dbReference>
<dbReference type="InterPro" id="IPR009003">
    <property type="entry name" value="Peptidase_S1_PA"/>
</dbReference>
<dbReference type="SUPFAM" id="SSF50494">
    <property type="entry name" value="Trypsin-like serine proteases"/>
    <property type="match status" value="1"/>
</dbReference>
<keyword evidence="4" id="KW-0812">Transmembrane</keyword>
<evidence type="ECO:0000256" key="4">
    <source>
        <dbReference type="SAM" id="Phobius"/>
    </source>
</evidence>
<dbReference type="SUPFAM" id="SSF49879">
    <property type="entry name" value="SMAD/FHA domain"/>
    <property type="match status" value="1"/>
</dbReference>
<proteinExistence type="predicted"/>
<dbReference type="InterPro" id="IPR001940">
    <property type="entry name" value="Peptidase_S1C"/>
</dbReference>
<keyword evidence="1 6" id="KW-0645">Protease</keyword>
<keyword evidence="4" id="KW-0472">Membrane</keyword>
<dbReference type="Pfam" id="PF13365">
    <property type="entry name" value="Trypsin_2"/>
    <property type="match status" value="1"/>
</dbReference>
<sequence length="443" mass="47259">MKTSMSLRRSISLAIISFLMFLLTVPLFASAKSVEEMEASTVLIICGDMNAGSFGIGTGFVVGDGGHVVTNHHVIACAEEGQPVSVLLDPNNNIPAAVIWASPVKDLAVLQTQVNLERPAVTFTKAEEIKKADRVFVMGFPGAAIDSRVVDFSAMTEVKVAEGIISAKVMSIDGVALYQTDAPINPGNSGGPLFTENGAVIGINSSASLAATEIFDETGEKKIDRIRLGDNIGWSIQADELLVELDQLGIRYELEDRKETSNGGGGLQGTLTLILVVVAVVLAGAAVVLSVTKRGRVMVREVSRRVLPGSQQMKPHDAQQPGQIIQPQASGPSFNKTAVPYLIGTSGQYSGQKFKISQPITLGRNPSSSQLIFSVSDISGTHCQVGFDSLNRQFYVIDLQSTNGTYLANGQRMHPNSKYPLQSGNSFYLANPGNGFTVRLENM</sequence>
<name>A0ABS2P3R9_9BACI</name>
<dbReference type="PANTHER" id="PTHR43343:SF3">
    <property type="entry name" value="PROTEASE DO-LIKE 8, CHLOROPLASTIC"/>
    <property type="match status" value="1"/>
</dbReference>
<dbReference type="GO" id="GO:0006508">
    <property type="term" value="P:proteolysis"/>
    <property type="evidence" value="ECO:0007669"/>
    <property type="project" value="UniProtKB-KW"/>
</dbReference>
<dbReference type="InterPro" id="IPR051201">
    <property type="entry name" value="Chloro_Bact_Ser_Proteases"/>
</dbReference>